<evidence type="ECO:0000256" key="1">
    <source>
        <dbReference type="ARBA" id="ARBA00004651"/>
    </source>
</evidence>
<feature type="non-terminal residue" evidence="9">
    <location>
        <position position="1"/>
    </location>
</feature>
<feature type="domain" description="ABC transmembrane type-1" evidence="8">
    <location>
        <begin position="56"/>
        <end position="248"/>
    </location>
</feature>
<dbReference type="GO" id="GO:0005886">
    <property type="term" value="C:plasma membrane"/>
    <property type="evidence" value="ECO:0007669"/>
    <property type="project" value="UniProtKB-SubCell"/>
</dbReference>
<evidence type="ECO:0000256" key="4">
    <source>
        <dbReference type="ARBA" id="ARBA00022692"/>
    </source>
</evidence>
<dbReference type="RefSeq" id="WP_165302420.1">
    <property type="nucleotide sequence ID" value="NZ_JAAKZZ010000529.1"/>
</dbReference>
<organism evidence="9 10">
    <name type="scientific">Streptomyces boncukensis</name>
    <dbReference type="NCBI Taxonomy" id="2711219"/>
    <lineage>
        <taxon>Bacteria</taxon>
        <taxon>Bacillati</taxon>
        <taxon>Actinomycetota</taxon>
        <taxon>Actinomycetes</taxon>
        <taxon>Kitasatosporales</taxon>
        <taxon>Streptomycetaceae</taxon>
        <taxon>Streptomyces</taxon>
    </lineage>
</organism>
<evidence type="ECO:0000256" key="5">
    <source>
        <dbReference type="ARBA" id="ARBA00022989"/>
    </source>
</evidence>
<proteinExistence type="inferred from homology"/>
<dbReference type="InterPro" id="IPR000515">
    <property type="entry name" value="MetI-like"/>
</dbReference>
<comment type="similarity">
    <text evidence="7">Belongs to the binding-protein-dependent transport system permease family.</text>
</comment>
<dbReference type="GO" id="GO:0055085">
    <property type="term" value="P:transmembrane transport"/>
    <property type="evidence" value="ECO:0007669"/>
    <property type="project" value="InterPro"/>
</dbReference>
<gene>
    <name evidence="9" type="ORF">G5C65_31295</name>
</gene>
<dbReference type="Pfam" id="PF00528">
    <property type="entry name" value="BPD_transp_1"/>
    <property type="match status" value="1"/>
</dbReference>
<comment type="subcellular location">
    <subcellularLocation>
        <location evidence="1 7">Cell membrane</location>
        <topology evidence="1 7">Multi-pass membrane protein</topology>
    </subcellularLocation>
</comment>
<protein>
    <submittedName>
        <fullName evidence="9">ABC transporter permease subunit</fullName>
    </submittedName>
</protein>
<reference evidence="9 10" key="1">
    <citation type="submission" date="2020-02" db="EMBL/GenBank/DDBJ databases">
        <title>Whole-genome analyses of novel actinobacteria.</title>
        <authorList>
            <person name="Sahin N."/>
            <person name="Tatar D."/>
        </authorList>
    </citation>
    <scope>NUCLEOTIDE SEQUENCE [LARGE SCALE GENOMIC DNA]</scope>
    <source>
        <strain evidence="9 10">SB3404</strain>
    </source>
</reference>
<name>A0A6G4X6J0_9ACTN</name>
<feature type="transmembrane region" description="Helical" evidence="7">
    <location>
        <begin position="60"/>
        <end position="82"/>
    </location>
</feature>
<evidence type="ECO:0000256" key="7">
    <source>
        <dbReference type="RuleBase" id="RU363032"/>
    </source>
</evidence>
<evidence type="ECO:0000259" key="8">
    <source>
        <dbReference type="PROSITE" id="PS50928"/>
    </source>
</evidence>
<evidence type="ECO:0000256" key="3">
    <source>
        <dbReference type="ARBA" id="ARBA00022475"/>
    </source>
</evidence>
<dbReference type="AlphaFoldDB" id="A0A6G4X6J0"/>
<dbReference type="EMBL" id="JAAKZZ010000529">
    <property type="protein sequence ID" value="NGO72752.1"/>
    <property type="molecule type" value="Genomic_DNA"/>
</dbReference>
<dbReference type="SUPFAM" id="SSF161098">
    <property type="entry name" value="MetI-like"/>
    <property type="match status" value="1"/>
</dbReference>
<keyword evidence="6 7" id="KW-0472">Membrane</keyword>
<evidence type="ECO:0000313" key="10">
    <source>
        <dbReference type="Proteomes" id="UP000477722"/>
    </source>
</evidence>
<accession>A0A6G4X6J0</accession>
<dbReference type="PROSITE" id="PS50928">
    <property type="entry name" value="ABC_TM1"/>
    <property type="match status" value="1"/>
</dbReference>
<keyword evidence="2 7" id="KW-0813">Transport</keyword>
<keyword evidence="3" id="KW-1003">Cell membrane</keyword>
<keyword evidence="10" id="KW-1185">Reference proteome</keyword>
<keyword evidence="5 7" id="KW-1133">Transmembrane helix</keyword>
<dbReference type="PANTHER" id="PTHR30043:SF1">
    <property type="entry name" value="ABC TRANSPORT SYSTEM PERMEASE PROTEIN P69"/>
    <property type="match status" value="1"/>
</dbReference>
<dbReference type="PANTHER" id="PTHR30043">
    <property type="entry name" value="PHOSPHONATES TRANSPORT SYSTEM PERMEASE PROTEIN"/>
    <property type="match status" value="1"/>
</dbReference>
<dbReference type="InterPro" id="IPR035906">
    <property type="entry name" value="MetI-like_sf"/>
</dbReference>
<evidence type="ECO:0000313" key="9">
    <source>
        <dbReference type="EMBL" id="NGO72752.1"/>
    </source>
</evidence>
<dbReference type="Proteomes" id="UP000477722">
    <property type="component" value="Unassembled WGS sequence"/>
</dbReference>
<sequence>SLGLVGPALVLAWWWSGLSPAGLVSARTRERTGRLLSDLWPPALPDGGLRELASAAADTVAMAVLAMALAVLVTLVAGPWAARPRADRRGGPASPGRRALWRTARLLLLVLRSVPPTVWAVVALLALFPGILPGALALGLYTGGILGRLVAEAWETMDLGPRDALRNAGVPRAAAAAVSLGPPSASHLLTYTLYRFEICVRDTAVVGVVGAAGLGRLLNERLAAFDFPVVTSVLLASLAVSLAVELTGRRVRRLLRD</sequence>
<comment type="caution">
    <text evidence="9">The sequence shown here is derived from an EMBL/GenBank/DDBJ whole genome shotgun (WGS) entry which is preliminary data.</text>
</comment>
<evidence type="ECO:0000256" key="6">
    <source>
        <dbReference type="ARBA" id="ARBA00023136"/>
    </source>
</evidence>
<feature type="transmembrane region" description="Helical" evidence="7">
    <location>
        <begin position="227"/>
        <end position="246"/>
    </location>
</feature>
<evidence type="ECO:0000256" key="2">
    <source>
        <dbReference type="ARBA" id="ARBA00022448"/>
    </source>
</evidence>
<keyword evidence="4 7" id="KW-0812">Transmembrane</keyword>
<dbReference type="Gene3D" id="1.10.3720.10">
    <property type="entry name" value="MetI-like"/>
    <property type="match status" value="1"/>
</dbReference>